<comment type="caution">
    <text evidence="1">The sequence shown here is derived from an EMBL/GenBank/DDBJ whole genome shotgun (WGS) entry which is preliminary data.</text>
</comment>
<protein>
    <submittedName>
        <fullName evidence="1">Uncharacterized protein</fullName>
    </submittedName>
</protein>
<dbReference type="EMBL" id="QTSX02007192">
    <property type="protein sequence ID" value="KAJ9049875.1"/>
    <property type="molecule type" value="Genomic_DNA"/>
</dbReference>
<evidence type="ECO:0000313" key="1">
    <source>
        <dbReference type="EMBL" id="KAJ9049875.1"/>
    </source>
</evidence>
<organism evidence="1 2">
    <name type="scientific">Entomophthora muscae</name>
    <dbReference type="NCBI Taxonomy" id="34485"/>
    <lineage>
        <taxon>Eukaryota</taxon>
        <taxon>Fungi</taxon>
        <taxon>Fungi incertae sedis</taxon>
        <taxon>Zoopagomycota</taxon>
        <taxon>Entomophthoromycotina</taxon>
        <taxon>Entomophthoromycetes</taxon>
        <taxon>Entomophthorales</taxon>
        <taxon>Entomophthoraceae</taxon>
        <taxon>Entomophthora</taxon>
    </lineage>
</organism>
<evidence type="ECO:0000313" key="2">
    <source>
        <dbReference type="Proteomes" id="UP001165960"/>
    </source>
</evidence>
<proteinExistence type="predicted"/>
<accession>A0ACC2RIF8</accession>
<gene>
    <name evidence="1" type="ORF">DSO57_1020027</name>
</gene>
<keyword evidence="2" id="KW-1185">Reference proteome</keyword>
<name>A0ACC2RIF8_9FUNG</name>
<reference evidence="1" key="1">
    <citation type="submission" date="2022-04" db="EMBL/GenBank/DDBJ databases">
        <title>Genome of the entomopathogenic fungus Entomophthora muscae.</title>
        <authorList>
            <person name="Elya C."/>
            <person name="Lovett B.R."/>
            <person name="Lee E."/>
            <person name="Macias A.M."/>
            <person name="Hajek A.E."/>
            <person name="De Bivort B.L."/>
            <person name="Kasson M.T."/>
            <person name="De Fine Licht H.H."/>
            <person name="Stajich J.E."/>
        </authorList>
    </citation>
    <scope>NUCLEOTIDE SEQUENCE</scope>
    <source>
        <strain evidence="1">Berkeley</strain>
    </source>
</reference>
<sequence length="224" mass="24807">MKSLFVVSCVLATLSSIEITSYDHHYDVDKPLTLGKNMKWAGGKNFTGYHLNTNRLYRDKRCRGFSCGLSTESYCFEKTSQEYVLGKAEQVSEIVIGEGSGVNVVTGDGSLTRNLKEEGPDPINLHEALAYISPNVPRGFTYAHQATARANVAFTFRGSGFAFISFRPIYLQVHGVHSYKFNGSFFNSIKVKTTSYLIPVTLPDGTLDGIYELKGNYNLATVDK</sequence>
<dbReference type="Proteomes" id="UP001165960">
    <property type="component" value="Unassembled WGS sequence"/>
</dbReference>